<evidence type="ECO:0000256" key="1">
    <source>
        <dbReference type="SAM" id="Phobius"/>
    </source>
</evidence>
<evidence type="ECO:0008006" key="4">
    <source>
        <dbReference type="Google" id="ProtNLM"/>
    </source>
</evidence>
<sequence length="307" mass="33841">MALFPDFINPFQPVGYLSVAVLLSQLRIRLFITFSSLLFIAGLLPPLLGAPTETGESVGTLVFTWLLAAVLGLAAAGLEQRINDEIDLRERLAIQHQRDLDYVRLKMALDTHDLMSHGLATEHAIMRMMGVDARAEGRHEERLTELALVNSHTQYQLRILLTRLTDNPRGRPHIGNLENEMTTAAEMVRLAANTGGYNVQIQLGTLACKASIDFIEIALFILKELATNAIKHAALPHSCSISVHIRQRGGQDWLHFNACNPSSDEPRHMPRSLTTRVDQAGGELRLRHSAGLLSVEVDVPVAAGDTK</sequence>
<feature type="transmembrane region" description="Helical" evidence="1">
    <location>
        <begin position="60"/>
        <end position="78"/>
    </location>
</feature>
<evidence type="ECO:0000313" key="2">
    <source>
        <dbReference type="EMBL" id="MFB9776600.1"/>
    </source>
</evidence>
<keyword evidence="3" id="KW-1185">Reference proteome</keyword>
<dbReference type="RefSeq" id="WP_376840441.1">
    <property type="nucleotide sequence ID" value="NZ_JBHMAU010000058.1"/>
</dbReference>
<name>A0ABV5X2E0_9MICO</name>
<feature type="transmembrane region" description="Helical" evidence="1">
    <location>
        <begin position="30"/>
        <end position="48"/>
    </location>
</feature>
<proteinExistence type="predicted"/>
<evidence type="ECO:0000313" key="3">
    <source>
        <dbReference type="Proteomes" id="UP001589707"/>
    </source>
</evidence>
<protein>
    <recommendedName>
        <fullName evidence="4">Signal transduction histidine kinase</fullName>
    </recommendedName>
</protein>
<comment type="caution">
    <text evidence="2">The sequence shown here is derived from an EMBL/GenBank/DDBJ whole genome shotgun (WGS) entry which is preliminary data.</text>
</comment>
<gene>
    <name evidence="2" type="ORF">ACFFN1_09335</name>
</gene>
<keyword evidence="1" id="KW-0812">Transmembrane</keyword>
<dbReference type="EMBL" id="JBHMAU010000058">
    <property type="protein sequence ID" value="MFB9776600.1"/>
    <property type="molecule type" value="Genomic_DNA"/>
</dbReference>
<dbReference type="Proteomes" id="UP001589707">
    <property type="component" value="Unassembled WGS sequence"/>
</dbReference>
<keyword evidence="1" id="KW-0472">Membrane</keyword>
<organism evidence="2 3">
    <name type="scientific">Brevibacterium otitidis</name>
    <dbReference type="NCBI Taxonomy" id="53364"/>
    <lineage>
        <taxon>Bacteria</taxon>
        <taxon>Bacillati</taxon>
        <taxon>Actinomycetota</taxon>
        <taxon>Actinomycetes</taxon>
        <taxon>Micrococcales</taxon>
        <taxon>Brevibacteriaceae</taxon>
        <taxon>Brevibacterium</taxon>
    </lineage>
</organism>
<reference evidence="2 3" key="1">
    <citation type="submission" date="2024-09" db="EMBL/GenBank/DDBJ databases">
        <authorList>
            <person name="Sun Q."/>
            <person name="Mori K."/>
        </authorList>
    </citation>
    <scope>NUCLEOTIDE SEQUENCE [LARGE SCALE GENOMIC DNA]</scope>
    <source>
        <strain evidence="2 3">JCM 11683</strain>
    </source>
</reference>
<accession>A0ABV5X2E0</accession>
<keyword evidence="1" id="KW-1133">Transmembrane helix</keyword>